<dbReference type="AlphaFoldDB" id="A0A0D1XZW3"/>
<feature type="compositionally biased region" description="Polar residues" evidence="1">
    <location>
        <begin position="217"/>
        <end position="230"/>
    </location>
</feature>
<feature type="region of interest" description="Disordered" evidence="1">
    <location>
        <begin position="286"/>
        <end position="308"/>
    </location>
</feature>
<evidence type="ECO:0000256" key="1">
    <source>
        <dbReference type="SAM" id="MobiDB-lite"/>
    </source>
</evidence>
<keyword evidence="3" id="KW-1185">Reference proteome</keyword>
<accession>A0A0D1XZW3</accession>
<dbReference type="GeneID" id="27309240"/>
<protein>
    <recommendedName>
        <fullName evidence="4">Impact N-terminal domain-containing protein</fullName>
    </recommendedName>
</protein>
<evidence type="ECO:0000313" key="3">
    <source>
        <dbReference type="Proteomes" id="UP000053259"/>
    </source>
</evidence>
<dbReference type="RefSeq" id="XP_016218220.1">
    <property type="nucleotide sequence ID" value="XM_016354125.1"/>
</dbReference>
<dbReference type="VEuPathDB" id="FungiDB:PV09_01267"/>
<feature type="compositionally biased region" description="Basic and acidic residues" evidence="1">
    <location>
        <begin position="231"/>
        <end position="242"/>
    </location>
</feature>
<reference evidence="2 3" key="1">
    <citation type="submission" date="2015-01" db="EMBL/GenBank/DDBJ databases">
        <title>The Genome Sequence of Ochroconis gallopava CBS43764.</title>
        <authorList>
            <consortium name="The Broad Institute Genomics Platform"/>
            <person name="Cuomo C."/>
            <person name="de Hoog S."/>
            <person name="Gorbushina A."/>
            <person name="Stielow B."/>
            <person name="Teixiera M."/>
            <person name="Abouelleil A."/>
            <person name="Chapman S.B."/>
            <person name="Priest M."/>
            <person name="Young S.K."/>
            <person name="Wortman J."/>
            <person name="Nusbaum C."/>
            <person name="Birren B."/>
        </authorList>
    </citation>
    <scope>NUCLEOTIDE SEQUENCE [LARGE SCALE GENOMIC DNA]</scope>
    <source>
        <strain evidence="2 3">CBS 43764</strain>
    </source>
</reference>
<sequence>MATRTDIQDMLRFLTTTAKLPLATAMGKMKELLAAGITQIEHVTKADVAKLESIFGDEKTAKQVLNAAKRTSKKREAPSASSTAQTKKRTKTAQGEILSPADMEASLALPDPVTDEETLAKTVLITNRAPLVLAFAVTLLKYTLPDQPLSSRLSLAQAWLSASARDRAVSLGIESGKSAEEEGFGQGQPVVRIMGRDVHVMRRWGYDPTSKGDEPETQATQSTATEVGNSQEEHVEAREAKEPPLWGIDLEALRKSATQQGQAARNNLPIHTPQSARAYLLKAFNSPTESAPEENRSTSKKGQKTADSLSIVAQRERNLGRLLGALDLLYESWSPTLSPEELDKRTWNWYASVRPEVADGVDGWGGRNEVRLENILKLRRHEK</sequence>
<evidence type="ECO:0000313" key="2">
    <source>
        <dbReference type="EMBL" id="KIW08351.1"/>
    </source>
</evidence>
<dbReference type="STRING" id="253628.A0A0D1XZW3"/>
<organism evidence="2 3">
    <name type="scientific">Verruconis gallopava</name>
    <dbReference type="NCBI Taxonomy" id="253628"/>
    <lineage>
        <taxon>Eukaryota</taxon>
        <taxon>Fungi</taxon>
        <taxon>Dikarya</taxon>
        <taxon>Ascomycota</taxon>
        <taxon>Pezizomycotina</taxon>
        <taxon>Dothideomycetes</taxon>
        <taxon>Pleosporomycetidae</taxon>
        <taxon>Venturiales</taxon>
        <taxon>Sympoventuriaceae</taxon>
        <taxon>Verruconis</taxon>
    </lineage>
</organism>
<dbReference type="Proteomes" id="UP000053259">
    <property type="component" value="Unassembled WGS sequence"/>
</dbReference>
<dbReference type="InParanoid" id="A0A0D1XZW3"/>
<gene>
    <name evidence="2" type="ORF">PV09_01267</name>
</gene>
<dbReference type="OrthoDB" id="514070at2759"/>
<name>A0A0D1XZW3_9PEZI</name>
<proteinExistence type="predicted"/>
<feature type="region of interest" description="Disordered" evidence="1">
    <location>
        <begin position="67"/>
        <end position="97"/>
    </location>
</feature>
<evidence type="ECO:0008006" key="4">
    <source>
        <dbReference type="Google" id="ProtNLM"/>
    </source>
</evidence>
<dbReference type="HOGENOM" id="CLU_031573_1_0_1"/>
<feature type="region of interest" description="Disordered" evidence="1">
    <location>
        <begin position="205"/>
        <end position="243"/>
    </location>
</feature>
<dbReference type="EMBL" id="KN847531">
    <property type="protein sequence ID" value="KIW08351.1"/>
    <property type="molecule type" value="Genomic_DNA"/>
</dbReference>